<dbReference type="InterPro" id="IPR011042">
    <property type="entry name" value="6-blade_b-propeller_TolB-like"/>
</dbReference>
<dbReference type="InterPro" id="IPR011659">
    <property type="entry name" value="WD40"/>
</dbReference>
<keyword evidence="1" id="KW-0378">Hydrolase</keyword>
<sequence>MPPTDTGSDRASTQAVDTQAVDTHAVDIQAVEAMELLHSADLSPDGTLVAWASSRIEGDTERRTLHLSEVAQGAAPSALSASSASSADAPSVTVAFGEGGHTPLFSPDGSRLAFLSQDGPVTRIVLVRPADAPDFAFEVLVDPEAPDRSVFGRPAWSPDGRRIAYAATRRTRVPGAPYRITRVIGWVDGLGLVDDATADIFVFDLGTGTHTRLTDDEWVNSQPTWLPPSGADGDGDGRPSPWRIAYRAGLGPDQWQQSVAAVRSVAADGADATPVEHLRALDVFSVRALDDGRIAVTSSGAKPHSVGQLWTLRAVDGTDADPAPWQSTDRAAGLDLDLNGDVLGDIAVPFMDPDTRLLLHAGDAVLRVQVEDRLEVHRVALDGEPKADPVLAGTGCFYPLAVAGQRLLYGYGTLTGPPDLWLRDLDTGDDVRVTDTATHNRSRTVPCTVTTFRVPIGNGATVQAKLLRPANAVGALPTVLLIHGGPRSAYGEAYVTDAHVLCGAGFGVLMVNPRGSRGYGTDFADAIIGDWGNKDFHDLMAAVDLTVDEGWADPDRLGVSGLSYGGYMSSWIVGHTDRFKAAVIENPVTNFWSMYGTSDVGLSFLPAVLDALPQSDFERYRRLSPIATAHTCTTPTLLIQGEADHRCPPEQSKQFYSVLRRAGCVAELLMLPDASHEGAISGPVPSRRAQNEALVDWMVRHVQGCDQARRGDADG</sequence>
<proteinExistence type="predicted"/>
<keyword evidence="5" id="KW-1185">Reference proteome</keyword>
<dbReference type="AlphaFoldDB" id="A0A2P8QF40"/>
<dbReference type="PANTHER" id="PTHR42776:SF27">
    <property type="entry name" value="DIPEPTIDYL PEPTIDASE FAMILY MEMBER 6"/>
    <property type="match status" value="1"/>
</dbReference>
<evidence type="ECO:0000313" key="4">
    <source>
        <dbReference type="EMBL" id="PSM44875.1"/>
    </source>
</evidence>
<dbReference type="RefSeq" id="WP_107014631.1">
    <property type="nucleotide sequence ID" value="NZ_KZ679038.1"/>
</dbReference>
<evidence type="ECO:0000313" key="5">
    <source>
        <dbReference type="Proteomes" id="UP000240429"/>
    </source>
</evidence>
<dbReference type="Pfam" id="PF07676">
    <property type="entry name" value="PD40"/>
    <property type="match status" value="2"/>
</dbReference>
<keyword evidence="2" id="KW-0645">Protease</keyword>
<dbReference type="GO" id="GO:0006508">
    <property type="term" value="P:proteolysis"/>
    <property type="evidence" value="ECO:0007669"/>
    <property type="project" value="InterPro"/>
</dbReference>
<feature type="domain" description="Peptidase S9 prolyl oligopeptidase catalytic" evidence="3">
    <location>
        <begin position="497"/>
        <end position="703"/>
    </location>
</feature>
<dbReference type="PANTHER" id="PTHR42776">
    <property type="entry name" value="SERINE PEPTIDASE S9 FAMILY MEMBER"/>
    <property type="match status" value="1"/>
</dbReference>
<organism evidence="4 5">
    <name type="scientific">Streptomyces dioscori</name>
    <dbReference type="NCBI Taxonomy" id="2109333"/>
    <lineage>
        <taxon>Bacteria</taxon>
        <taxon>Bacillati</taxon>
        <taxon>Actinomycetota</taxon>
        <taxon>Actinomycetes</taxon>
        <taxon>Kitasatosporales</taxon>
        <taxon>Streptomycetaceae</taxon>
        <taxon>Streptomyces</taxon>
        <taxon>Streptomyces aurantiacus group</taxon>
    </lineage>
</organism>
<dbReference type="SUPFAM" id="SSF53474">
    <property type="entry name" value="alpha/beta-Hydrolases"/>
    <property type="match status" value="1"/>
</dbReference>
<gene>
    <name evidence="4" type="ORF">C6Y14_01825</name>
</gene>
<reference evidence="4 5" key="1">
    <citation type="submission" date="2018-03" db="EMBL/GenBank/DDBJ databases">
        <title>Streptomyces dioscori sp. nov., a novel endophytic actinobacterium isolated from bulbil of Dioscorea bulbifera L.</title>
        <authorList>
            <person name="Zhikuan W."/>
        </authorList>
    </citation>
    <scope>NUCLEOTIDE SEQUENCE [LARGE SCALE GENOMIC DNA]</scope>
    <source>
        <strain evidence="4 5">A217</strain>
    </source>
</reference>
<dbReference type="Pfam" id="PF00326">
    <property type="entry name" value="Peptidase_S9"/>
    <property type="match status" value="1"/>
</dbReference>
<dbReference type="InterPro" id="IPR001375">
    <property type="entry name" value="Peptidase_S9_cat"/>
</dbReference>
<dbReference type="Gene3D" id="2.120.10.30">
    <property type="entry name" value="TolB, C-terminal domain"/>
    <property type="match status" value="1"/>
</dbReference>
<protein>
    <submittedName>
        <fullName evidence="4">S9 family peptidase</fullName>
    </submittedName>
</protein>
<keyword evidence="2" id="KW-0720">Serine protease</keyword>
<evidence type="ECO:0000256" key="2">
    <source>
        <dbReference type="ARBA" id="ARBA00022825"/>
    </source>
</evidence>
<evidence type="ECO:0000259" key="3">
    <source>
        <dbReference type="Pfam" id="PF00326"/>
    </source>
</evidence>
<dbReference type="GO" id="GO:0004252">
    <property type="term" value="F:serine-type endopeptidase activity"/>
    <property type="evidence" value="ECO:0007669"/>
    <property type="project" value="TreeGrafter"/>
</dbReference>
<dbReference type="OrthoDB" id="262125at2"/>
<accession>A0A2P8QF40</accession>
<dbReference type="InterPro" id="IPR029058">
    <property type="entry name" value="AB_hydrolase_fold"/>
</dbReference>
<evidence type="ECO:0000256" key="1">
    <source>
        <dbReference type="ARBA" id="ARBA00022801"/>
    </source>
</evidence>
<name>A0A2P8QF40_9ACTN</name>
<comment type="caution">
    <text evidence="4">The sequence shown here is derived from an EMBL/GenBank/DDBJ whole genome shotgun (WGS) entry which is preliminary data.</text>
</comment>
<dbReference type="SUPFAM" id="SSF82171">
    <property type="entry name" value="DPP6 N-terminal domain-like"/>
    <property type="match status" value="1"/>
</dbReference>
<dbReference type="Proteomes" id="UP000240429">
    <property type="component" value="Unassembled WGS sequence"/>
</dbReference>
<dbReference type="EMBL" id="PYBJ01000001">
    <property type="protein sequence ID" value="PSM44875.1"/>
    <property type="molecule type" value="Genomic_DNA"/>
</dbReference>
<dbReference type="Gene3D" id="3.40.50.1820">
    <property type="entry name" value="alpha/beta hydrolase"/>
    <property type="match status" value="1"/>
</dbReference>